<dbReference type="InterPro" id="IPR003760">
    <property type="entry name" value="PnrA-like"/>
</dbReference>
<dbReference type="CDD" id="cd06354">
    <property type="entry name" value="PBP1_PrnA-like"/>
    <property type="match status" value="1"/>
</dbReference>
<dbReference type="PANTHER" id="PTHR34296:SF2">
    <property type="entry name" value="ABC TRANSPORTER GUANOSINE-BINDING PROTEIN NUPN"/>
    <property type="match status" value="1"/>
</dbReference>
<reference evidence="8" key="1">
    <citation type="submission" date="2020-05" db="EMBL/GenBank/DDBJ databases">
        <authorList>
            <person name="Chiriac C."/>
            <person name="Salcher M."/>
            <person name="Ghai R."/>
            <person name="Kavagutti S V."/>
        </authorList>
    </citation>
    <scope>NUCLEOTIDE SEQUENCE</scope>
</reference>
<keyword evidence="4" id="KW-0732">Signal</keyword>
<evidence type="ECO:0000259" key="7">
    <source>
        <dbReference type="Pfam" id="PF02608"/>
    </source>
</evidence>
<keyword evidence="6" id="KW-0449">Lipoprotein</keyword>
<evidence type="ECO:0000256" key="3">
    <source>
        <dbReference type="ARBA" id="ARBA00022475"/>
    </source>
</evidence>
<sequence length="350" mass="36331">MNNPITKKKGFIAAAVASVLALSFMTAVAPSATAAGEKITKIGIAYDLGGRDIPGFNQLAYFGARDYVAKNKGVKIQELQAALSDTDATRAERLRLLASAGANPIIAVGFTYASSVAIVGKEFPKVKFGVVDDSTVKLPNVLGITFAEHEGSYLVGAIAAMKSKSGKVGFIGGVQTPLIVKFNAGYAAGAKKINPKVKVQSVYLSIFPDFSGFNDPAKGEESAKGMFDNGVDVVFSAAGGSGAGAHKAAIAKTGVWSIGVDADEYYFPSNASYNEIILTSMLKNVNVGVLDMINSMAKGTFKAGEKNFNLSNGGIGYSTAGGNIDAKTKATVESLIKDIKAGKIKVPTKM</sequence>
<accession>A0A6J7Q6H7</accession>
<keyword evidence="3" id="KW-1003">Cell membrane</keyword>
<organism evidence="8">
    <name type="scientific">freshwater metagenome</name>
    <dbReference type="NCBI Taxonomy" id="449393"/>
    <lineage>
        <taxon>unclassified sequences</taxon>
        <taxon>metagenomes</taxon>
        <taxon>ecological metagenomes</taxon>
    </lineage>
</organism>
<evidence type="ECO:0000256" key="4">
    <source>
        <dbReference type="ARBA" id="ARBA00022729"/>
    </source>
</evidence>
<gene>
    <name evidence="8" type="ORF">UFOPK4087_00517</name>
</gene>
<feature type="domain" description="ABC transporter substrate-binding protein PnrA-like" evidence="7">
    <location>
        <begin position="54"/>
        <end position="347"/>
    </location>
</feature>
<dbReference type="InterPro" id="IPR050957">
    <property type="entry name" value="BMP_lipoprotein"/>
</dbReference>
<name>A0A6J7Q6H7_9ZZZZ</name>
<dbReference type="SUPFAM" id="SSF53822">
    <property type="entry name" value="Periplasmic binding protein-like I"/>
    <property type="match status" value="1"/>
</dbReference>
<proteinExistence type="inferred from homology"/>
<dbReference type="Pfam" id="PF02608">
    <property type="entry name" value="Bmp"/>
    <property type="match status" value="1"/>
</dbReference>
<evidence type="ECO:0000256" key="6">
    <source>
        <dbReference type="ARBA" id="ARBA00023288"/>
    </source>
</evidence>
<dbReference type="EMBL" id="CAFBPH010000088">
    <property type="protein sequence ID" value="CAB5012525.1"/>
    <property type="molecule type" value="Genomic_DNA"/>
</dbReference>
<dbReference type="Gene3D" id="3.40.50.2300">
    <property type="match status" value="2"/>
</dbReference>
<evidence type="ECO:0000256" key="5">
    <source>
        <dbReference type="ARBA" id="ARBA00023136"/>
    </source>
</evidence>
<evidence type="ECO:0000313" key="8">
    <source>
        <dbReference type="EMBL" id="CAB5012525.1"/>
    </source>
</evidence>
<keyword evidence="5" id="KW-0472">Membrane</keyword>
<dbReference type="GO" id="GO:0005886">
    <property type="term" value="C:plasma membrane"/>
    <property type="evidence" value="ECO:0007669"/>
    <property type="project" value="UniProtKB-SubCell"/>
</dbReference>
<dbReference type="InterPro" id="IPR028082">
    <property type="entry name" value="Peripla_BP_I"/>
</dbReference>
<protein>
    <submittedName>
        <fullName evidence="8">Unannotated protein</fullName>
    </submittedName>
</protein>
<evidence type="ECO:0000256" key="2">
    <source>
        <dbReference type="ARBA" id="ARBA00008610"/>
    </source>
</evidence>
<comment type="subcellular location">
    <subcellularLocation>
        <location evidence="1">Cell membrane</location>
        <topology evidence="1">Lipid-anchor</topology>
    </subcellularLocation>
</comment>
<comment type="similarity">
    <text evidence="2">Belongs to the BMP lipoprotein family.</text>
</comment>
<evidence type="ECO:0000256" key="1">
    <source>
        <dbReference type="ARBA" id="ARBA00004193"/>
    </source>
</evidence>
<dbReference type="PANTHER" id="PTHR34296">
    <property type="entry name" value="TRANSCRIPTIONAL ACTIVATOR PROTEIN MED"/>
    <property type="match status" value="1"/>
</dbReference>
<dbReference type="AlphaFoldDB" id="A0A6J7Q6H7"/>